<accession>A0ABQ5VIN8</accession>
<protein>
    <submittedName>
        <fullName evidence="1">Uncharacterized protein</fullName>
    </submittedName>
</protein>
<keyword evidence="2" id="KW-1185">Reference proteome</keyword>
<evidence type="ECO:0000313" key="2">
    <source>
        <dbReference type="Proteomes" id="UP001161388"/>
    </source>
</evidence>
<dbReference type="RefSeq" id="WP_284372639.1">
    <property type="nucleotide sequence ID" value="NZ_BAABWP010000001.1"/>
</dbReference>
<dbReference type="Proteomes" id="UP001161388">
    <property type="component" value="Unassembled WGS sequence"/>
</dbReference>
<reference evidence="1" key="2">
    <citation type="submission" date="2023-01" db="EMBL/GenBank/DDBJ databases">
        <title>Draft genome sequence of Sulfitobacter pacificus strain NBRC 109915.</title>
        <authorList>
            <person name="Sun Q."/>
            <person name="Mori K."/>
        </authorList>
    </citation>
    <scope>NUCLEOTIDE SEQUENCE</scope>
    <source>
        <strain evidence="1">NBRC 109915</strain>
    </source>
</reference>
<dbReference type="EMBL" id="BSNL01000001">
    <property type="protein sequence ID" value="GLQ26980.1"/>
    <property type="molecule type" value="Genomic_DNA"/>
</dbReference>
<name>A0ABQ5VIN8_9RHOB</name>
<reference evidence="1" key="1">
    <citation type="journal article" date="2014" name="Int. J. Syst. Evol. Microbiol.">
        <title>Complete genome of a new Firmicutes species belonging to the dominant human colonic microbiota ('Ruminococcus bicirculans') reveals two chromosomes and a selective capacity to utilize plant glucans.</title>
        <authorList>
            <consortium name="NISC Comparative Sequencing Program"/>
            <person name="Wegmann U."/>
            <person name="Louis P."/>
            <person name="Goesmann A."/>
            <person name="Henrissat B."/>
            <person name="Duncan S.H."/>
            <person name="Flint H.J."/>
        </authorList>
    </citation>
    <scope>NUCLEOTIDE SEQUENCE</scope>
    <source>
        <strain evidence="1">NBRC 109915</strain>
    </source>
</reference>
<organism evidence="1 2">
    <name type="scientific">Sulfitobacter pacificus</name>
    <dbReference type="NCBI Taxonomy" id="1499314"/>
    <lineage>
        <taxon>Bacteria</taxon>
        <taxon>Pseudomonadati</taxon>
        <taxon>Pseudomonadota</taxon>
        <taxon>Alphaproteobacteria</taxon>
        <taxon>Rhodobacterales</taxon>
        <taxon>Roseobacteraceae</taxon>
        <taxon>Sulfitobacter</taxon>
    </lineage>
</organism>
<sequence length="116" mass="13110">MLKISAQQKADFQEIEDQRMIRDIAAYLNRLEPDAAPPFTDEETLSTARDSYHRGRQLGLHWKNSLCLFSFLVRATGGQALTEPVVEDALTESGVDPHHALDEILEVFKISDRAEI</sequence>
<proteinExistence type="predicted"/>
<comment type="caution">
    <text evidence="1">The sequence shown here is derived from an EMBL/GenBank/DDBJ whole genome shotgun (WGS) entry which is preliminary data.</text>
</comment>
<gene>
    <name evidence="1" type="ORF">GCM10007927_17830</name>
</gene>
<evidence type="ECO:0000313" key="1">
    <source>
        <dbReference type="EMBL" id="GLQ26980.1"/>
    </source>
</evidence>